<gene>
    <name evidence="6" type="primary">rpl6</name>
    <name evidence="6" type="ORF">Gele_219</name>
</gene>
<evidence type="ECO:0000256" key="3">
    <source>
        <dbReference type="ARBA" id="ARBA00023274"/>
    </source>
</evidence>
<dbReference type="InterPro" id="IPR036789">
    <property type="entry name" value="Ribosomal_uL6-like_a/b-dom_sf"/>
</dbReference>
<comment type="similarity">
    <text evidence="1 4">Belongs to the universal ribosomal protein uL6 family.</text>
</comment>
<keyword evidence="6" id="KW-0934">Plastid</keyword>
<accession>A0A141SDT3</accession>
<organism evidence="6">
    <name type="scientific">Gelidium elegans</name>
    <name type="common">Red alga</name>
    <dbReference type="NCBI Taxonomy" id="37200"/>
    <lineage>
        <taxon>Eukaryota</taxon>
        <taxon>Rhodophyta</taxon>
        <taxon>Florideophyceae</taxon>
        <taxon>Rhodymeniophycidae</taxon>
        <taxon>Gelidiales</taxon>
        <taxon>Gelidiaceae</taxon>
        <taxon>Gelidium</taxon>
    </lineage>
</organism>
<dbReference type="GeneID" id="27215961"/>
<dbReference type="GO" id="GO:0022625">
    <property type="term" value="C:cytosolic large ribosomal subunit"/>
    <property type="evidence" value="ECO:0007669"/>
    <property type="project" value="TreeGrafter"/>
</dbReference>
<dbReference type="Pfam" id="PF00347">
    <property type="entry name" value="Ribosomal_L6"/>
    <property type="match status" value="2"/>
</dbReference>
<dbReference type="PROSITE" id="PS00525">
    <property type="entry name" value="RIBOSOMAL_L6_1"/>
    <property type="match status" value="1"/>
</dbReference>
<feature type="domain" description="Large ribosomal subunit protein uL6 alpha-beta" evidence="5">
    <location>
        <begin position="91"/>
        <end position="164"/>
    </location>
</feature>
<dbReference type="GO" id="GO:0003735">
    <property type="term" value="F:structural constituent of ribosome"/>
    <property type="evidence" value="ECO:0007669"/>
    <property type="project" value="InterPro"/>
</dbReference>
<dbReference type="Gene3D" id="3.90.930.12">
    <property type="entry name" value="Ribosomal protein L6, alpha-beta domain"/>
    <property type="match status" value="2"/>
</dbReference>
<sequence>MSRIGKKFINLPEQIETSIDGSDIKIQGPKGKLIYTLPECIKIIESNRTLQLRKTNNNNKTQALYGLSRTVVNNMVTGVSNGFSKQLEIHGVGYRCQMDGNDLVLNVGYSHPIVIKPENSISIKVENNNLITVVGINKELVGQTAAKIRSIRPPEPYKGKGIRYHKEIIKRKVGKAGK</sequence>
<dbReference type="PRINTS" id="PR00059">
    <property type="entry name" value="RIBOSOMALL6"/>
</dbReference>
<evidence type="ECO:0000256" key="2">
    <source>
        <dbReference type="ARBA" id="ARBA00022980"/>
    </source>
</evidence>
<dbReference type="PANTHER" id="PTHR11655">
    <property type="entry name" value="60S/50S RIBOSOMAL PROTEIN L6/L9"/>
    <property type="match status" value="1"/>
</dbReference>
<dbReference type="SUPFAM" id="SSF56053">
    <property type="entry name" value="Ribosomal protein L6"/>
    <property type="match status" value="2"/>
</dbReference>
<keyword evidence="3 4" id="KW-0687">Ribonucleoprotein</keyword>
<dbReference type="InterPro" id="IPR020040">
    <property type="entry name" value="Ribosomal_uL6_a/b-dom"/>
</dbReference>
<evidence type="ECO:0000313" key="6">
    <source>
        <dbReference type="EMBL" id="AMK96451.1"/>
    </source>
</evidence>
<protein>
    <submittedName>
        <fullName evidence="6">Ribosomal protein L6</fullName>
    </submittedName>
</protein>
<reference evidence="6" key="1">
    <citation type="submission" date="2015-07" db="EMBL/GenBank/DDBJ databases">
        <title>Reconstructing the complex evolutionary history of mobile plasmids in red algal genomes.</title>
        <authorList>
            <person name="Lee J."/>
            <person name="Kim K.M."/>
            <person name="Yang E.C."/>
            <person name="Miller K.A."/>
            <person name="Boo S.M."/>
            <person name="Bhattacharya D."/>
            <person name="Yoon H.S."/>
        </authorList>
    </citation>
    <scope>NUCLEOTIDE SEQUENCE</scope>
</reference>
<name>A0A141SDT3_GELEL</name>
<dbReference type="FunFam" id="3.90.930.12:FF:000001">
    <property type="entry name" value="50S ribosomal protein L6"/>
    <property type="match status" value="1"/>
</dbReference>
<keyword evidence="2 4" id="KW-0689">Ribosomal protein</keyword>
<dbReference type="NCBIfam" id="TIGR03654">
    <property type="entry name" value="L6_bact"/>
    <property type="match status" value="1"/>
</dbReference>
<evidence type="ECO:0000256" key="4">
    <source>
        <dbReference type="RuleBase" id="RU003869"/>
    </source>
</evidence>
<dbReference type="GO" id="GO:0019843">
    <property type="term" value="F:rRNA binding"/>
    <property type="evidence" value="ECO:0007669"/>
    <property type="project" value="InterPro"/>
</dbReference>
<dbReference type="GO" id="GO:0002181">
    <property type="term" value="P:cytoplasmic translation"/>
    <property type="evidence" value="ECO:0007669"/>
    <property type="project" value="TreeGrafter"/>
</dbReference>
<dbReference type="HAMAP" id="MF_01365_B">
    <property type="entry name" value="Ribosomal_uL6_B"/>
    <property type="match status" value="1"/>
</dbReference>
<dbReference type="InterPro" id="IPR019906">
    <property type="entry name" value="Ribosomal_uL6_bac-type"/>
</dbReference>
<dbReference type="EMBL" id="KT266786">
    <property type="protein sequence ID" value="AMK96451.1"/>
    <property type="molecule type" value="Genomic_DNA"/>
</dbReference>
<dbReference type="AlphaFoldDB" id="A0A141SDT3"/>
<dbReference type="InterPro" id="IPR000702">
    <property type="entry name" value="Ribosomal_uL6-like"/>
</dbReference>
<geneLocation type="plastid" evidence="6"/>
<dbReference type="InterPro" id="IPR002358">
    <property type="entry name" value="Ribosomal_uL6_CS"/>
</dbReference>
<dbReference type="RefSeq" id="YP_009244209.1">
    <property type="nucleotide sequence ID" value="NC_029858.1"/>
</dbReference>
<proteinExistence type="inferred from homology"/>
<dbReference type="PIRSF" id="PIRSF002162">
    <property type="entry name" value="Ribosomal_L6"/>
    <property type="match status" value="1"/>
</dbReference>
<evidence type="ECO:0000259" key="5">
    <source>
        <dbReference type="Pfam" id="PF00347"/>
    </source>
</evidence>
<evidence type="ECO:0000256" key="1">
    <source>
        <dbReference type="ARBA" id="ARBA00009356"/>
    </source>
</evidence>
<dbReference type="PANTHER" id="PTHR11655:SF14">
    <property type="entry name" value="LARGE RIBOSOMAL SUBUNIT PROTEIN UL6M"/>
    <property type="match status" value="1"/>
</dbReference>
<feature type="domain" description="Large ribosomal subunit protein uL6 alpha-beta" evidence="5">
    <location>
        <begin position="12"/>
        <end position="82"/>
    </location>
</feature>